<keyword evidence="3" id="KW-1185">Reference proteome</keyword>
<feature type="transmembrane region" description="Helical" evidence="1">
    <location>
        <begin position="59"/>
        <end position="80"/>
    </location>
</feature>
<keyword evidence="1" id="KW-0812">Transmembrane</keyword>
<dbReference type="EMBL" id="QQAY01000002">
    <property type="protein sequence ID" value="RDI45770.1"/>
    <property type="molecule type" value="Genomic_DNA"/>
</dbReference>
<feature type="transmembrane region" description="Helical" evidence="1">
    <location>
        <begin position="100"/>
        <end position="119"/>
    </location>
</feature>
<dbReference type="InterPro" id="IPR058534">
    <property type="entry name" value="YjdF"/>
</dbReference>
<evidence type="ECO:0000313" key="3">
    <source>
        <dbReference type="Proteomes" id="UP000255326"/>
    </source>
</evidence>
<reference evidence="2 3" key="1">
    <citation type="submission" date="2018-07" db="EMBL/GenBank/DDBJ databases">
        <title>Genomic Encyclopedia of Type Strains, Phase IV (KMG-IV): sequencing the most valuable type-strain genomes for metagenomic binning, comparative biology and taxonomic classification.</title>
        <authorList>
            <person name="Goeker M."/>
        </authorList>
    </citation>
    <scope>NUCLEOTIDE SEQUENCE [LARGE SCALE GENOMIC DNA]</scope>
    <source>
        <strain evidence="2 3">DSM 25281</strain>
    </source>
</reference>
<protein>
    <submittedName>
        <fullName evidence="2">Putative membrane protein</fullName>
    </submittedName>
</protein>
<feature type="transmembrane region" description="Helical" evidence="1">
    <location>
        <begin position="32"/>
        <end position="52"/>
    </location>
</feature>
<accession>A0A370GR21</accession>
<sequence length="204" mass="23363">MAQPSFKKIHLALLVIVLLVLIWSGISPKSYLTWSLEVGPATLGIIVLAAAYRKFQFTTLVYIILSVLCIWMFIGGHYTYERVPLFNWIKDHFHLKRNEYDRVGHFLKGFAAIAVREVLIRKSCLKPSKWLIFLVLCVVLALSASYEIAEWLAAEILGREAHDFLGTQGDIWDSEWDMALAFLGGVLSLLTLSRLHQYYLRLFS</sequence>
<evidence type="ECO:0000313" key="2">
    <source>
        <dbReference type="EMBL" id="RDI45770.1"/>
    </source>
</evidence>
<evidence type="ECO:0000256" key="1">
    <source>
        <dbReference type="SAM" id="Phobius"/>
    </source>
</evidence>
<comment type="caution">
    <text evidence="2">The sequence shown here is derived from an EMBL/GenBank/DDBJ whole genome shotgun (WGS) entry which is preliminary data.</text>
</comment>
<dbReference type="InterPro" id="IPR014509">
    <property type="entry name" value="YjdF-like"/>
</dbReference>
<dbReference type="Proteomes" id="UP000255326">
    <property type="component" value="Unassembled WGS sequence"/>
</dbReference>
<name>A0A370GR21_9BACI</name>
<organism evidence="2 3">
    <name type="scientific">Falsibacillus pallidus</name>
    <dbReference type="NCBI Taxonomy" id="493781"/>
    <lineage>
        <taxon>Bacteria</taxon>
        <taxon>Bacillati</taxon>
        <taxon>Bacillota</taxon>
        <taxon>Bacilli</taxon>
        <taxon>Bacillales</taxon>
        <taxon>Bacillaceae</taxon>
        <taxon>Falsibacillus</taxon>
    </lineage>
</organism>
<dbReference type="RefSeq" id="WP_114744584.1">
    <property type="nucleotide sequence ID" value="NZ_QQAY01000002.1"/>
</dbReference>
<keyword evidence="1" id="KW-0472">Membrane</keyword>
<feature type="transmembrane region" description="Helical" evidence="1">
    <location>
        <begin position="178"/>
        <end position="195"/>
    </location>
</feature>
<gene>
    <name evidence="2" type="ORF">DFR59_102404</name>
</gene>
<dbReference type="AlphaFoldDB" id="A0A370GR21"/>
<dbReference type="OrthoDB" id="9786473at2"/>
<dbReference type="Pfam" id="PF09997">
    <property type="entry name" value="DUF2238"/>
    <property type="match status" value="1"/>
</dbReference>
<keyword evidence="1" id="KW-1133">Transmembrane helix</keyword>
<feature type="transmembrane region" description="Helical" evidence="1">
    <location>
        <begin position="9"/>
        <end position="26"/>
    </location>
</feature>
<proteinExistence type="predicted"/>
<dbReference type="PIRSF" id="PIRSF020606">
    <property type="entry name" value="UCP020606"/>
    <property type="match status" value="1"/>
</dbReference>
<feature type="transmembrane region" description="Helical" evidence="1">
    <location>
        <begin position="131"/>
        <end position="149"/>
    </location>
</feature>